<protein>
    <submittedName>
        <fullName evidence="2">Uncharacterized protein</fullName>
    </submittedName>
</protein>
<dbReference type="Proteomes" id="UP000184388">
    <property type="component" value="Unassembled WGS sequence"/>
</dbReference>
<accession>A0A9X8N4F0</accession>
<gene>
    <name evidence="2" type="ORF">SAMN05216268_116119</name>
</gene>
<evidence type="ECO:0000256" key="1">
    <source>
        <dbReference type="SAM" id="MobiDB-lite"/>
    </source>
</evidence>
<dbReference type="RefSeq" id="WP_143179706.1">
    <property type="nucleotide sequence ID" value="NZ_FRBK01000016.1"/>
</dbReference>
<name>A0A9X8N4F0_9ACTN</name>
<proteinExistence type="predicted"/>
<evidence type="ECO:0000313" key="3">
    <source>
        <dbReference type="Proteomes" id="UP000184388"/>
    </source>
</evidence>
<dbReference type="AlphaFoldDB" id="A0A9X8N4F0"/>
<comment type="caution">
    <text evidence="2">The sequence shown here is derived from an EMBL/GenBank/DDBJ whole genome shotgun (WGS) entry which is preliminary data.</text>
</comment>
<feature type="compositionally biased region" description="Pro residues" evidence="1">
    <location>
        <begin position="34"/>
        <end position="43"/>
    </location>
</feature>
<organism evidence="2 3">
    <name type="scientific">Streptomyces yunnanensis</name>
    <dbReference type="NCBI Taxonomy" id="156453"/>
    <lineage>
        <taxon>Bacteria</taxon>
        <taxon>Bacillati</taxon>
        <taxon>Actinomycetota</taxon>
        <taxon>Actinomycetes</taxon>
        <taxon>Kitasatosporales</taxon>
        <taxon>Streptomycetaceae</taxon>
        <taxon>Streptomyces</taxon>
    </lineage>
</organism>
<evidence type="ECO:0000313" key="2">
    <source>
        <dbReference type="EMBL" id="SHM92798.1"/>
    </source>
</evidence>
<feature type="region of interest" description="Disordered" evidence="1">
    <location>
        <begin position="27"/>
        <end position="57"/>
    </location>
</feature>
<reference evidence="3" key="1">
    <citation type="submission" date="2016-11" db="EMBL/GenBank/DDBJ databases">
        <authorList>
            <person name="Jaros S."/>
            <person name="Januszkiewicz K."/>
            <person name="Wedrychowicz H."/>
        </authorList>
    </citation>
    <scope>NUCLEOTIDE SEQUENCE [LARGE SCALE GENOMIC DNA]</scope>
    <source>
        <strain evidence="3">CGMCC 4.3555</strain>
    </source>
</reference>
<sequence length="341" mass="37410">MSGTSSSKSSRRLVRLVQPLRQRGLGLRLVIKRPAPPAPPAPDAPDARERPPLPVRLPGQTLRRRTKAVPGSLVTVRALHRVEPAPRRGDHDVLSTLTFLGPDEMVPLNVHADGSVCAVPSCLNKRLPTFLTVAELEAAHPAELPLMVRALEARRAALVGRSDLVEAFATDVIGLRRGTRWQEAASTALLGNDWLEPLDHGKQLDEAALARLRAEILALHRQLTPVWRRRTRHGRVLLLNTPVSDGITVQDLVAEKPDTTPTPLDVTPENARLAALIRRLLPAERAVALAWAHPGVRTWADAAQEAGADDPTVVGERVRRKVRRLVAERQRRDDLRGRGSA</sequence>
<dbReference type="EMBL" id="FRBK01000016">
    <property type="protein sequence ID" value="SHM92798.1"/>
    <property type="molecule type" value="Genomic_DNA"/>
</dbReference>